<keyword evidence="2" id="KW-1185">Reference proteome</keyword>
<organism evidence="1 2">
    <name type="scientific">Acrocarpospora pleiomorpha</name>
    <dbReference type="NCBI Taxonomy" id="90975"/>
    <lineage>
        <taxon>Bacteria</taxon>
        <taxon>Bacillati</taxon>
        <taxon>Actinomycetota</taxon>
        <taxon>Actinomycetes</taxon>
        <taxon>Streptosporangiales</taxon>
        <taxon>Streptosporangiaceae</taxon>
        <taxon>Acrocarpospora</taxon>
    </lineage>
</organism>
<protein>
    <submittedName>
        <fullName evidence="1">Uncharacterized protein</fullName>
    </submittedName>
</protein>
<proteinExistence type="predicted"/>
<evidence type="ECO:0000313" key="1">
    <source>
        <dbReference type="EMBL" id="GES24645.1"/>
    </source>
</evidence>
<dbReference type="Proteomes" id="UP000377595">
    <property type="component" value="Unassembled WGS sequence"/>
</dbReference>
<name>A0A5M3XTR9_9ACTN</name>
<comment type="caution">
    <text evidence="1">The sequence shown here is derived from an EMBL/GenBank/DDBJ whole genome shotgun (WGS) entry which is preliminary data.</text>
</comment>
<dbReference type="EMBL" id="BLAF01000054">
    <property type="protein sequence ID" value="GES24645.1"/>
    <property type="molecule type" value="Genomic_DNA"/>
</dbReference>
<gene>
    <name evidence="1" type="ORF">Aple_075440</name>
</gene>
<sequence length="44" mass="4905">MTRGFRGGDQAAARIIEAARERGSSLPAPDINPFWDTRVAKVYR</sequence>
<dbReference type="AlphaFoldDB" id="A0A5M3XTR9"/>
<reference evidence="1 2" key="1">
    <citation type="submission" date="2019-10" db="EMBL/GenBank/DDBJ databases">
        <title>Whole genome shotgun sequence of Acrocarpospora pleiomorpha NBRC 16267.</title>
        <authorList>
            <person name="Ichikawa N."/>
            <person name="Kimura A."/>
            <person name="Kitahashi Y."/>
            <person name="Komaki H."/>
            <person name="Oguchi A."/>
        </authorList>
    </citation>
    <scope>NUCLEOTIDE SEQUENCE [LARGE SCALE GENOMIC DNA]</scope>
    <source>
        <strain evidence="1 2">NBRC 16267</strain>
    </source>
</reference>
<accession>A0A5M3XTR9</accession>
<evidence type="ECO:0000313" key="2">
    <source>
        <dbReference type="Proteomes" id="UP000377595"/>
    </source>
</evidence>